<reference evidence="2 3" key="1">
    <citation type="submission" date="2024-05" db="EMBL/GenBank/DDBJ databases">
        <authorList>
            <person name="Wallberg A."/>
        </authorList>
    </citation>
    <scope>NUCLEOTIDE SEQUENCE [LARGE SCALE GENOMIC DNA]</scope>
</reference>
<name>A0AAV2SDC2_MEGNR</name>
<gene>
    <name evidence="2" type="ORF">MNOR_LOCUS35303</name>
</gene>
<proteinExistence type="predicted"/>
<feature type="transmembrane region" description="Helical" evidence="1">
    <location>
        <begin position="101"/>
        <end position="120"/>
    </location>
</feature>
<protein>
    <submittedName>
        <fullName evidence="2">Uncharacterized protein</fullName>
    </submittedName>
</protein>
<keyword evidence="1" id="KW-0812">Transmembrane</keyword>
<sequence length="151" mass="16950">ILMAKGLVNSTDYVSNIHSTHVGTAIIMTPIECNGDPPPSYEDSVRVITESEGNVAVEYTNPRSNAGPPPTYEDCQDTNAPPPTYESLFGQLPEAKKVVQGFFDFFFQKLIFLIFIIAFIVSHNMIVRILMVVCIVLFILYNLYTLRENLK</sequence>
<dbReference type="AlphaFoldDB" id="A0AAV2SDC2"/>
<keyword evidence="1" id="KW-0472">Membrane</keyword>
<keyword evidence="3" id="KW-1185">Reference proteome</keyword>
<comment type="caution">
    <text evidence="2">The sequence shown here is derived from an EMBL/GenBank/DDBJ whole genome shotgun (WGS) entry which is preliminary data.</text>
</comment>
<dbReference type="EMBL" id="CAXKWB010058139">
    <property type="protein sequence ID" value="CAL4180378.1"/>
    <property type="molecule type" value="Genomic_DNA"/>
</dbReference>
<organism evidence="2 3">
    <name type="scientific">Meganyctiphanes norvegica</name>
    <name type="common">Northern krill</name>
    <name type="synonym">Thysanopoda norvegica</name>
    <dbReference type="NCBI Taxonomy" id="48144"/>
    <lineage>
        <taxon>Eukaryota</taxon>
        <taxon>Metazoa</taxon>
        <taxon>Ecdysozoa</taxon>
        <taxon>Arthropoda</taxon>
        <taxon>Crustacea</taxon>
        <taxon>Multicrustacea</taxon>
        <taxon>Malacostraca</taxon>
        <taxon>Eumalacostraca</taxon>
        <taxon>Eucarida</taxon>
        <taxon>Euphausiacea</taxon>
        <taxon>Euphausiidae</taxon>
        <taxon>Meganyctiphanes</taxon>
    </lineage>
</organism>
<feature type="non-terminal residue" evidence="2">
    <location>
        <position position="1"/>
    </location>
</feature>
<keyword evidence="1" id="KW-1133">Transmembrane helix</keyword>
<evidence type="ECO:0000256" key="1">
    <source>
        <dbReference type="SAM" id="Phobius"/>
    </source>
</evidence>
<evidence type="ECO:0000313" key="3">
    <source>
        <dbReference type="Proteomes" id="UP001497623"/>
    </source>
</evidence>
<feature type="transmembrane region" description="Helical" evidence="1">
    <location>
        <begin position="126"/>
        <end position="144"/>
    </location>
</feature>
<dbReference type="Proteomes" id="UP001497623">
    <property type="component" value="Unassembled WGS sequence"/>
</dbReference>
<evidence type="ECO:0000313" key="2">
    <source>
        <dbReference type="EMBL" id="CAL4180378.1"/>
    </source>
</evidence>
<accession>A0AAV2SDC2</accession>